<dbReference type="OrthoDB" id="5914567at2"/>
<evidence type="ECO:0000313" key="6">
    <source>
        <dbReference type="Proteomes" id="UP000076503"/>
    </source>
</evidence>
<dbReference type="PATRIC" id="fig|1365251.3.peg.4940"/>
<keyword evidence="3" id="KW-0812">Transmembrane</keyword>
<dbReference type="InterPro" id="IPR050469">
    <property type="entry name" value="Diguanylate_Cyclase"/>
</dbReference>
<organism evidence="5 6">
    <name type="scientific">Pseudoalteromonas luteoviolacea H33</name>
    <dbReference type="NCBI Taxonomy" id="1365251"/>
    <lineage>
        <taxon>Bacteria</taxon>
        <taxon>Pseudomonadati</taxon>
        <taxon>Pseudomonadota</taxon>
        <taxon>Gammaproteobacteria</taxon>
        <taxon>Alteromonadales</taxon>
        <taxon>Pseudoalteromonadaceae</taxon>
        <taxon>Pseudoalteromonas</taxon>
    </lineage>
</organism>
<name>A0A167AFZ8_9GAMM</name>
<dbReference type="SUPFAM" id="SSF55073">
    <property type="entry name" value="Nucleotide cyclase"/>
    <property type="match status" value="1"/>
</dbReference>
<dbReference type="PANTHER" id="PTHR45138:SF9">
    <property type="entry name" value="DIGUANYLATE CYCLASE DGCM-RELATED"/>
    <property type="match status" value="1"/>
</dbReference>
<dbReference type="Pfam" id="PF00990">
    <property type="entry name" value="GGDEF"/>
    <property type="match status" value="1"/>
</dbReference>
<dbReference type="AlphaFoldDB" id="A0A167AFZ8"/>
<feature type="transmembrane region" description="Helical" evidence="3">
    <location>
        <begin position="108"/>
        <end position="127"/>
    </location>
</feature>
<dbReference type="NCBIfam" id="TIGR00254">
    <property type="entry name" value="GGDEF"/>
    <property type="match status" value="1"/>
</dbReference>
<dbReference type="GO" id="GO:0052621">
    <property type="term" value="F:diguanylate cyclase activity"/>
    <property type="evidence" value="ECO:0007669"/>
    <property type="project" value="UniProtKB-EC"/>
</dbReference>
<evidence type="ECO:0000256" key="2">
    <source>
        <dbReference type="ARBA" id="ARBA00034247"/>
    </source>
</evidence>
<feature type="transmembrane region" description="Helical" evidence="3">
    <location>
        <begin position="71"/>
        <end position="88"/>
    </location>
</feature>
<feature type="domain" description="GGDEF" evidence="4">
    <location>
        <begin position="178"/>
        <end position="303"/>
    </location>
</feature>
<keyword evidence="3" id="KW-0472">Membrane</keyword>
<protein>
    <recommendedName>
        <fullName evidence="1">diguanylate cyclase</fullName>
        <ecNumber evidence="1">2.7.7.65</ecNumber>
    </recommendedName>
</protein>
<dbReference type="Proteomes" id="UP000076503">
    <property type="component" value="Unassembled WGS sequence"/>
</dbReference>
<evidence type="ECO:0000256" key="1">
    <source>
        <dbReference type="ARBA" id="ARBA00012528"/>
    </source>
</evidence>
<comment type="catalytic activity">
    <reaction evidence="2">
        <text>2 GTP = 3',3'-c-di-GMP + 2 diphosphate</text>
        <dbReference type="Rhea" id="RHEA:24898"/>
        <dbReference type="ChEBI" id="CHEBI:33019"/>
        <dbReference type="ChEBI" id="CHEBI:37565"/>
        <dbReference type="ChEBI" id="CHEBI:58805"/>
        <dbReference type="EC" id="2.7.7.65"/>
    </reaction>
</comment>
<accession>A0A167AFZ8</accession>
<dbReference type="RefSeq" id="WP_063364059.1">
    <property type="nucleotide sequence ID" value="NZ_AUXZ01000130.1"/>
</dbReference>
<evidence type="ECO:0000256" key="3">
    <source>
        <dbReference type="SAM" id="Phobius"/>
    </source>
</evidence>
<dbReference type="PANTHER" id="PTHR45138">
    <property type="entry name" value="REGULATORY COMPONENTS OF SENSORY TRANSDUCTION SYSTEM"/>
    <property type="match status" value="1"/>
</dbReference>
<gene>
    <name evidence="5" type="ORF">N476_04865</name>
</gene>
<dbReference type="PROSITE" id="PS50887">
    <property type="entry name" value="GGDEF"/>
    <property type="match status" value="1"/>
</dbReference>
<sequence length="303" mass="34337">MAHFITSIKHIHLWALLIVSVTITILMAVHFGELKPYAQFEILDAIGEGGLAAMSLVWLVATLLSRPQGRVTTALSFGLTLMLISLLLDCLDEFFSFNHIHPTLSSLEAFPALLGMIVMSIAMYWWYQEQTFLNLTLLRKERHFREHTFTDYVTGLYSARYMEKQIDAEVSQLIDDGTRFCVAILDLKAYSQFCFKHGITKGELLLRDTGQLITLNIRGCDLTCRYAGDKFIVLYPATKLSTAIDITNRVCTAAKVHHQYDKNLVTLNPSTLHYACIEVSFAMQSEQIFEQLMAQLAHNKQAC</sequence>
<evidence type="ECO:0000313" key="5">
    <source>
        <dbReference type="EMBL" id="KZN45349.1"/>
    </source>
</evidence>
<feature type="transmembrane region" description="Helical" evidence="3">
    <location>
        <begin position="42"/>
        <end position="64"/>
    </location>
</feature>
<keyword evidence="3" id="KW-1133">Transmembrane helix</keyword>
<comment type="caution">
    <text evidence="5">The sequence shown here is derived from an EMBL/GenBank/DDBJ whole genome shotgun (WGS) entry which is preliminary data.</text>
</comment>
<reference evidence="5 6" key="1">
    <citation type="submission" date="2013-07" db="EMBL/GenBank/DDBJ databases">
        <title>Comparative Genomic and Metabolomic Analysis of Twelve Strains of Pseudoalteromonas luteoviolacea.</title>
        <authorList>
            <person name="Vynne N.G."/>
            <person name="Mansson M."/>
            <person name="Gram L."/>
        </authorList>
    </citation>
    <scope>NUCLEOTIDE SEQUENCE [LARGE SCALE GENOMIC DNA]</scope>
    <source>
        <strain evidence="5 6">H33</strain>
    </source>
</reference>
<proteinExistence type="predicted"/>
<dbReference type="InterPro" id="IPR043128">
    <property type="entry name" value="Rev_trsase/Diguanyl_cyclase"/>
</dbReference>
<dbReference type="Gene3D" id="3.30.70.270">
    <property type="match status" value="1"/>
</dbReference>
<evidence type="ECO:0000259" key="4">
    <source>
        <dbReference type="PROSITE" id="PS50887"/>
    </source>
</evidence>
<feature type="transmembrane region" description="Helical" evidence="3">
    <location>
        <begin position="12"/>
        <end position="30"/>
    </location>
</feature>
<dbReference type="SMART" id="SM00267">
    <property type="entry name" value="GGDEF"/>
    <property type="match status" value="1"/>
</dbReference>
<dbReference type="InterPro" id="IPR029787">
    <property type="entry name" value="Nucleotide_cyclase"/>
</dbReference>
<dbReference type="EMBL" id="AUXZ01000130">
    <property type="protein sequence ID" value="KZN45349.1"/>
    <property type="molecule type" value="Genomic_DNA"/>
</dbReference>
<dbReference type="EC" id="2.7.7.65" evidence="1"/>
<dbReference type="InterPro" id="IPR000160">
    <property type="entry name" value="GGDEF_dom"/>
</dbReference>